<evidence type="ECO:0000313" key="1">
    <source>
        <dbReference type="EMBL" id="MCF4122488.1"/>
    </source>
</evidence>
<dbReference type="SUPFAM" id="SSF109854">
    <property type="entry name" value="DinB/YfiT-like putative metalloenzymes"/>
    <property type="match status" value="1"/>
</dbReference>
<keyword evidence="2" id="KW-1185">Reference proteome</keyword>
<dbReference type="Gene3D" id="1.20.120.450">
    <property type="entry name" value="dinb family like domain"/>
    <property type="match status" value="1"/>
</dbReference>
<sequence length="175" mass="19042">MTTAESRVDPPIAADELSTLTGFLDYQRDTLRWKCSGLSREELARSLAPSTLTLGGLLKHLTVVEAGWLNLSFAGGFARPSWLEQVAWDDPDWSFKSAAADDPEDLFAWLAETQEHSAQIIAAAADGLDTLSADAGDDGRRWSLRSVLCHMIGEYARHNGHADLIRQSIDGATGD</sequence>
<name>A0AA41U7Z3_9MICO</name>
<dbReference type="RefSeq" id="WP_236090287.1">
    <property type="nucleotide sequence ID" value="NZ_JAKGSG010000043.1"/>
</dbReference>
<protein>
    <submittedName>
        <fullName evidence="1">DinB family protein</fullName>
    </submittedName>
</protein>
<accession>A0AA41U7Z3</accession>
<dbReference type="InterPro" id="IPR007061">
    <property type="entry name" value="MST-like"/>
</dbReference>
<dbReference type="Proteomes" id="UP001165405">
    <property type="component" value="Unassembled WGS sequence"/>
</dbReference>
<evidence type="ECO:0000313" key="2">
    <source>
        <dbReference type="Proteomes" id="UP001165405"/>
    </source>
</evidence>
<organism evidence="1 2">
    <name type="scientific">Antribacter soli</name>
    <dbReference type="NCBI Taxonomy" id="2910976"/>
    <lineage>
        <taxon>Bacteria</taxon>
        <taxon>Bacillati</taxon>
        <taxon>Actinomycetota</taxon>
        <taxon>Actinomycetes</taxon>
        <taxon>Micrococcales</taxon>
        <taxon>Promicromonosporaceae</taxon>
        <taxon>Antribacter</taxon>
    </lineage>
</organism>
<reference evidence="1" key="1">
    <citation type="submission" date="2022-01" db="EMBL/GenBank/DDBJ databases">
        <title>Antribacter sp. nov., isolated from Guizhou of China.</title>
        <authorList>
            <person name="Chengliang C."/>
            <person name="Ya Z."/>
        </authorList>
    </citation>
    <scope>NUCLEOTIDE SEQUENCE</scope>
    <source>
        <strain evidence="1">KLBMP 9083</strain>
    </source>
</reference>
<dbReference type="EMBL" id="JAKGSG010000043">
    <property type="protein sequence ID" value="MCF4122488.1"/>
    <property type="molecule type" value="Genomic_DNA"/>
</dbReference>
<dbReference type="AlphaFoldDB" id="A0AA41U7Z3"/>
<gene>
    <name evidence="1" type="ORF">L1785_16035</name>
</gene>
<proteinExistence type="predicted"/>
<dbReference type="InterPro" id="IPR034660">
    <property type="entry name" value="DinB/YfiT-like"/>
</dbReference>
<comment type="caution">
    <text evidence="1">The sequence shown here is derived from an EMBL/GenBank/DDBJ whole genome shotgun (WGS) entry which is preliminary data.</text>
</comment>
<dbReference type="Pfam" id="PF04978">
    <property type="entry name" value="MST"/>
    <property type="match status" value="1"/>
</dbReference>